<dbReference type="PROSITE" id="PS50885">
    <property type="entry name" value="HAMP"/>
    <property type="match status" value="1"/>
</dbReference>
<evidence type="ECO:0008006" key="11">
    <source>
        <dbReference type="Google" id="ProtNLM"/>
    </source>
</evidence>
<evidence type="ECO:0000256" key="2">
    <source>
        <dbReference type="ARBA" id="ARBA00023224"/>
    </source>
</evidence>
<keyword evidence="6" id="KW-1133">Transmembrane helix</keyword>
<dbReference type="CDD" id="cd11386">
    <property type="entry name" value="MCP_signal"/>
    <property type="match status" value="1"/>
</dbReference>
<name>A0A410K0T4_9BACT</name>
<dbReference type="Pfam" id="PF00672">
    <property type="entry name" value="HAMP"/>
    <property type="match status" value="1"/>
</dbReference>
<dbReference type="Pfam" id="PF00015">
    <property type="entry name" value="MCPsignal"/>
    <property type="match status" value="1"/>
</dbReference>
<feature type="domain" description="Methyl-accepting transducer" evidence="7">
    <location>
        <begin position="381"/>
        <end position="617"/>
    </location>
</feature>
<feature type="coiled-coil region" evidence="5">
    <location>
        <begin position="620"/>
        <end position="647"/>
    </location>
</feature>
<dbReference type="GO" id="GO:0016020">
    <property type="term" value="C:membrane"/>
    <property type="evidence" value="ECO:0007669"/>
    <property type="project" value="UniProtKB-SubCell"/>
</dbReference>
<dbReference type="GO" id="GO:0006935">
    <property type="term" value="P:chemotaxis"/>
    <property type="evidence" value="ECO:0007669"/>
    <property type="project" value="UniProtKB-ARBA"/>
</dbReference>
<dbReference type="Pfam" id="PF08376">
    <property type="entry name" value="NIT"/>
    <property type="match status" value="1"/>
</dbReference>
<dbReference type="SUPFAM" id="SSF58104">
    <property type="entry name" value="Methyl-accepting chemotaxis protein (MCP) signaling domain"/>
    <property type="match status" value="1"/>
</dbReference>
<dbReference type="PANTHER" id="PTHR32089:SF112">
    <property type="entry name" value="LYSOZYME-LIKE PROTEIN-RELATED"/>
    <property type="match status" value="1"/>
</dbReference>
<dbReference type="OrthoDB" id="9791237at2"/>
<sequence length="653" mass="70116">MSIKTKVLSALLIPFIMLTFYTASGLFQDADVLTKTKSLRHFVEFSVSSSALVHELQKERGLSAGYLAGGEQSFLNRLNTQYESTDDALKKVRSALSGGSFTSGNIRQAMSGLENLSKMRRETADKLTDSAQVINYYTEINKLFLDAVSEAAAGVNDPQLAKDTIAYTNYMSAKEQTGLLRAVLASAFADDRFGDGMYEKYLRLTSERSAYLTSFGWTARTEFRQSSDAAESSDFSRKASEMEKTAAVKGLEGGFGVDAEEWFSLITQKINAMKETEDLIALSMNTYMNSEISSAKRQLTLTGAAALVGLTAFVSLVYILLLSVIGNIRMLISLTAQLNEGDGDLTRRINVTNKDEIGELAANVNCFIENIQFLVSGTAKSVSVVASGTTQLAAAVEELSVTFSDQSEEVSGIAAAMSEMSTTAVSIEENIKDVEKAAESATKSISDGRAELDSIVHLITAVKNDSDSLAKTIKRLGETSHEIGDIVKVINEIADQTNLLALNAAIEAARAGDAGRGFAVVADEVRKLAEKTQSSTGEIISIVTLFKTETENAIKGAEAASGNIEKCVAQSESTKNAFDRINEAVSDVTGKNSIITLSVNEQSEAIQHTGHSTTGISAGIEQSAAAVNEIAETLSELESTAESLRQSIEQFRY</sequence>
<dbReference type="FunFam" id="1.10.287.950:FF:000001">
    <property type="entry name" value="Methyl-accepting chemotaxis sensory transducer"/>
    <property type="match status" value="1"/>
</dbReference>
<organism evidence="9 10">
    <name type="scientific">Geovibrio thiophilus</name>
    <dbReference type="NCBI Taxonomy" id="139438"/>
    <lineage>
        <taxon>Bacteria</taxon>
        <taxon>Pseudomonadati</taxon>
        <taxon>Deferribacterota</taxon>
        <taxon>Deferribacteres</taxon>
        <taxon>Deferribacterales</taxon>
        <taxon>Geovibrionaceae</taxon>
        <taxon>Geovibrio</taxon>
    </lineage>
</organism>
<dbReference type="KEGG" id="gtl:EP073_11185"/>
<keyword evidence="6" id="KW-0812">Transmembrane</keyword>
<dbReference type="Proteomes" id="UP000287502">
    <property type="component" value="Chromosome"/>
</dbReference>
<evidence type="ECO:0000259" key="7">
    <source>
        <dbReference type="PROSITE" id="PS50111"/>
    </source>
</evidence>
<comment type="subcellular location">
    <subcellularLocation>
        <location evidence="1">Membrane</location>
    </subcellularLocation>
</comment>
<dbReference type="InterPro" id="IPR004089">
    <property type="entry name" value="MCPsignal_dom"/>
</dbReference>
<comment type="similarity">
    <text evidence="3">Belongs to the methyl-accepting chemotaxis (MCP) protein family.</text>
</comment>
<feature type="transmembrane region" description="Helical" evidence="6">
    <location>
        <begin position="299"/>
        <end position="321"/>
    </location>
</feature>
<dbReference type="AlphaFoldDB" id="A0A410K0T4"/>
<evidence type="ECO:0000259" key="8">
    <source>
        <dbReference type="PROSITE" id="PS50885"/>
    </source>
</evidence>
<evidence type="ECO:0000313" key="9">
    <source>
        <dbReference type="EMBL" id="QAR33945.1"/>
    </source>
</evidence>
<dbReference type="EMBL" id="CP035108">
    <property type="protein sequence ID" value="QAR33945.1"/>
    <property type="molecule type" value="Genomic_DNA"/>
</dbReference>
<accession>A0A410K0T4</accession>
<proteinExistence type="inferred from homology"/>
<evidence type="ECO:0000256" key="1">
    <source>
        <dbReference type="ARBA" id="ARBA00004370"/>
    </source>
</evidence>
<keyword evidence="5" id="KW-0175">Coiled coil</keyword>
<dbReference type="PROSITE" id="PS50111">
    <property type="entry name" value="CHEMOTAXIS_TRANSDUC_2"/>
    <property type="match status" value="1"/>
</dbReference>
<feature type="domain" description="HAMP" evidence="8">
    <location>
        <begin position="322"/>
        <end position="376"/>
    </location>
</feature>
<protein>
    <recommendedName>
        <fullName evidence="11">Methyl-accepting chemotaxis protein</fullName>
    </recommendedName>
</protein>
<reference evidence="9 10" key="1">
    <citation type="submission" date="2019-01" db="EMBL/GenBank/DDBJ databases">
        <title>Geovibrio thiophilus DSM 11263, complete genome.</title>
        <authorList>
            <person name="Spring S."/>
            <person name="Bunk B."/>
            <person name="Sproer C."/>
        </authorList>
    </citation>
    <scope>NUCLEOTIDE SEQUENCE [LARGE SCALE GENOMIC DNA]</scope>
    <source>
        <strain evidence="9 10">DSM 11263</strain>
    </source>
</reference>
<evidence type="ECO:0000256" key="5">
    <source>
        <dbReference type="SAM" id="Coils"/>
    </source>
</evidence>
<evidence type="ECO:0000256" key="6">
    <source>
        <dbReference type="SAM" id="Phobius"/>
    </source>
</evidence>
<keyword evidence="6" id="KW-0472">Membrane</keyword>
<gene>
    <name evidence="9" type="ORF">EP073_11185</name>
</gene>
<dbReference type="InterPro" id="IPR003660">
    <property type="entry name" value="HAMP_dom"/>
</dbReference>
<evidence type="ECO:0000256" key="3">
    <source>
        <dbReference type="ARBA" id="ARBA00029447"/>
    </source>
</evidence>
<dbReference type="Gene3D" id="1.10.287.950">
    <property type="entry name" value="Methyl-accepting chemotaxis protein"/>
    <property type="match status" value="1"/>
</dbReference>
<evidence type="ECO:0000256" key="4">
    <source>
        <dbReference type="PROSITE-ProRule" id="PRU00284"/>
    </source>
</evidence>
<dbReference type="PANTHER" id="PTHR32089">
    <property type="entry name" value="METHYL-ACCEPTING CHEMOTAXIS PROTEIN MCPB"/>
    <property type="match status" value="1"/>
</dbReference>
<dbReference type="CDD" id="cd06225">
    <property type="entry name" value="HAMP"/>
    <property type="match status" value="1"/>
</dbReference>
<dbReference type="InterPro" id="IPR013587">
    <property type="entry name" value="Nitrate/nitrite_sensing"/>
</dbReference>
<dbReference type="RefSeq" id="WP_128467230.1">
    <property type="nucleotide sequence ID" value="NZ_CP035108.1"/>
</dbReference>
<keyword evidence="2 4" id="KW-0807">Transducer</keyword>
<dbReference type="SMART" id="SM00283">
    <property type="entry name" value="MA"/>
    <property type="match status" value="1"/>
</dbReference>
<keyword evidence="10" id="KW-1185">Reference proteome</keyword>
<evidence type="ECO:0000313" key="10">
    <source>
        <dbReference type="Proteomes" id="UP000287502"/>
    </source>
</evidence>
<dbReference type="GO" id="GO:0007165">
    <property type="term" value="P:signal transduction"/>
    <property type="evidence" value="ECO:0007669"/>
    <property type="project" value="UniProtKB-KW"/>
</dbReference>
<dbReference type="SMART" id="SM00304">
    <property type="entry name" value="HAMP"/>
    <property type="match status" value="1"/>
</dbReference>